<dbReference type="InterPro" id="IPR027417">
    <property type="entry name" value="P-loop_NTPase"/>
</dbReference>
<feature type="repeat" description="WD" evidence="3">
    <location>
        <begin position="1186"/>
        <end position="1227"/>
    </location>
</feature>
<feature type="repeat" description="WD" evidence="3">
    <location>
        <begin position="850"/>
        <end position="891"/>
    </location>
</feature>
<gene>
    <name evidence="5" type="ORF">EVG20_g3090</name>
</gene>
<dbReference type="STRING" id="205917.A0A4Y9Z654"/>
<comment type="caution">
    <text evidence="5">The sequence shown here is derived from an EMBL/GenBank/DDBJ whole genome shotgun (WGS) entry which is preliminary data.</text>
</comment>
<dbReference type="InterPro" id="IPR015943">
    <property type="entry name" value="WD40/YVTN_repeat-like_dom_sf"/>
</dbReference>
<dbReference type="CDD" id="cd00200">
    <property type="entry name" value="WD40"/>
    <property type="match status" value="1"/>
</dbReference>
<dbReference type="Pfam" id="PF00400">
    <property type="entry name" value="WD40"/>
    <property type="match status" value="10"/>
</dbReference>
<dbReference type="PROSITE" id="PS50294">
    <property type="entry name" value="WD_REPEATS_REGION"/>
    <property type="match status" value="7"/>
</dbReference>
<feature type="repeat" description="WD" evidence="3">
    <location>
        <begin position="975"/>
        <end position="1016"/>
    </location>
</feature>
<dbReference type="InterPro" id="IPR001680">
    <property type="entry name" value="WD40_rpt"/>
</dbReference>
<feature type="repeat" description="WD" evidence="3">
    <location>
        <begin position="1059"/>
        <end position="1091"/>
    </location>
</feature>
<sequence>MSSPGRIKLKGIMNRTRDTDSVALGTLVTVLEVTKEMSAPLPQLQVAVGGLLGVIKIAVKMSQNNENIRTLLEYFQKLNDLLTSSIPEGRPCPEALRQRVEGLCQTLDHMTEDLRRIRAQPVLFRTINTDKHAVQIEGLVKNLSWAINNFVIGGTIAIELAVDTLDQTVRQEFGRLNVKVDDLGDKIDGLVAGTKLNAEGGPVPRYAVAARFDYHGQQRNVCEQNTRLETLAAVYRWIRPNDSRLEGLPQSISDKMDAGVFWISGLAGSGKSTIAQTVAHWCHDGPDNFLGASFFCSRDSAECSNVHLIFPTIAYQLGLFHAGFKEEVSQVLRRDPDIQSALIARQLEELVVKPLRAVMAASHFPSCAVIIDALDECKDDQATSVIIAALSLYISDLKTLRFFITSRPVLNVTGAFRTTGLAATTQHLILHEVSADTTERDLNLYLEKRLLAVSSVYEIDDGWPSGEDLHSLVVKANGLFIFAATVVKYVSDPNADDPKEQLKRLLLPQTPTLDSSPYAQLDALYLQVLRDAFPKIQSQQKAKLKTVLGTAVLLRDPLSPVALEVLLHLPPRTVRDTLRRIHSVIVVPSAEDGVIRLIHPSFHDFLTDPQRCSEKDFVITASIQHTLVSQNCLRVLHTLERDTCGIGNVSVLNSEIPDLSERVRQHVPLHVQYACRHWAFHMKYGMIDDDSLELLRIFCEKYMLRWLEVLSLLGELDTAAEALHGVEQALRVLPVQVPDILSLLYDCERAILMFLPAIRLSCLQVYASIISFAPTGSRFRALYESEKMHAPIVRSGLEANWSPRLHQLEGHQIYVYSVAFSPGGERIASGAGDKTIRLWDAKTGAHLHTLHGHSSLVNCLAFSPDGRWLVSVSADRTVIVWDAETGGHLKTSGQQSHDLLAVSYFPDSQTIAIGCSDGKILMGKAPALDSFETLEGHPRKISAISISHSGLFLVSGSFDYTCKLWDPRRKLCTRTFKHSNSVYGAAISSDDKVLAAACGKGTITLWSLSSGSSIRVLKGHSDAVDTVCFSPDNSLIASGSWDKSIRLWNTSNGVHLRSLEGHTRHIRSVQFSPDGLRLVSGSDDNSIYIWDTTLAASVPINNNHASTVTKVAISPDRAVFCTGSTDNTIRVWDTTTGDCLKTLQGHPDTITSIAFSADGKHIASSDMRSPIIRLWDVTSGQCTATLQGHTAGVRMVTYHPNGHQLISCSSDSTIRLWALGMTRPATTIFEGEGTIYTMALSPVGDILAAVLQAKRDGARSEVIKVFDLSTKACVCQLNTQITDVLCLSFSLDGSRLLSGAANGQILLFDSTIDSGKGPDDLLMEVIHAGQPIEQVSFASDQKSIVSDVSVHDISPEHQPLSVSANEASTTSISPAHFFSEGWIWTTSDPRRRLCWVPPTYRYQTWMGPIASRGSMATVQNTFILGTEDGKVVLIDLTPC</sequence>
<dbReference type="SMART" id="SM00320">
    <property type="entry name" value="WD40"/>
    <property type="match status" value="12"/>
</dbReference>
<feature type="repeat" description="WD" evidence="3">
    <location>
        <begin position="808"/>
        <end position="849"/>
    </location>
</feature>
<dbReference type="InterPro" id="IPR050349">
    <property type="entry name" value="WD_LIS1/nudF_dynein_reg"/>
</dbReference>
<dbReference type="InterPro" id="IPR011047">
    <property type="entry name" value="Quinoprotein_ADH-like_sf"/>
</dbReference>
<dbReference type="InterPro" id="IPR019775">
    <property type="entry name" value="WD40_repeat_CS"/>
</dbReference>
<proteinExistence type="predicted"/>
<dbReference type="SUPFAM" id="SSF52540">
    <property type="entry name" value="P-loop containing nucleoside triphosphate hydrolases"/>
    <property type="match status" value="1"/>
</dbReference>
<dbReference type="PROSITE" id="PS50082">
    <property type="entry name" value="WD_REPEATS_2"/>
    <property type="match status" value="9"/>
</dbReference>
<reference evidence="5 6" key="1">
    <citation type="submission" date="2019-02" db="EMBL/GenBank/DDBJ databases">
        <title>Genome sequencing of the rare red list fungi Dentipellis fragilis.</title>
        <authorList>
            <person name="Buettner E."/>
            <person name="Kellner H."/>
        </authorList>
    </citation>
    <scope>NUCLEOTIDE SEQUENCE [LARGE SCALE GENOMIC DNA]</scope>
    <source>
        <strain evidence="5 6">DSM 105465</strain>
    </source>
</reference>
<evidence type="ECO:0000256" key="1">
    <source>
        <dbReference type="ARBA" id="ARBA00022574"/>
    </source>
</evidence>
<dbReference type="PANTHER" id="PTHR44129">
    <property type="entry name" value="WD REPEAT-CONTAINING PROTEIN POP1"/>
    <property type="match status" value="1"/>
</dbReference>
<dbReference type="Gene3D" id="3.40.50.300">
    <property type="entry name" value="P-loop containing nucleotide triphosphate hydrolases"/>
    <property type="match status" value="1"/>
</dbReference>
<evidence type="ECO:0000256" key="3">
    <source>
        <dbReference type="PROSITE-ProRule" id="PRU00221"/>
    </source>
</evidence>
<dbReference type="PRINTS" id="PR00320">
    <property type="entry name" value="GPROTEINBRPT"/>
</dbReference>
<feature type="repeat" description="WD" evidence="3">
    <location>
        <begin position="934"/>
        <end position="975"/>
    </location>
</feature>
<dbReference type="InterPro" id="IPR059179">
    <property type="entry name" value="MLKL-like_MCAfunc"/>
</dbReference>
<feature type="domain" description="Nephrocystin 3-like N-terminal" evidence="4">
    <location>
        <begin position="254"/>
        <end position="407"/>
    </location>
</feature>
<keyword evidence="2" id="KW-0677">Repeat</keyword>
<evidence type="ECO:0000259" key="4">
    <source>
        <dbReference type="Pfam" id="PF24883"/>
    </source>
</evidence>
<dbReference type="Gene3D" id="2.130.10.10">
    <property type="entry name" value="YVTN repeat-like/Quinoprotein amine dehydrogenase"/>
    <property type="match status" value="5"/>
</dbReference>
<dbReference type="Proteomes" id="UP000298327">
    <property type="component" value="Unassembled WGS sequence"/>
</dbReference>
<keyword evidence="6" id="KW-1185">Reference proteome</keyword>
<dbReference type="CDD" id="cd21037">
    <property type="entry name" value="MLKL_NTD"/>
    <property type="match status" value="1"/>
</dbReference>
<dbReference type="InterPro" id="IPR056884">
    <property type="entry name" value="NPHP3-like_N"/>
</dbReference>
<dbReference type="OrthoDB" id="3027122at2759"/>
<dbReference type="EMBL" id="SEOQ01000133">
    <property type="protein sequence ID" value="TFY69600.1"/>
    <property type="molecule type" value="Genomic_DNA"/>
</dbReference>
<evidence type="ECO:0000313" key="5">
    <source>
        <dbReference type="EMBL" id="TFY69600.1"/>
    </source>
</evidence>
<feature type="repeat" description="WD" evidence="3">
    <location>
        <begin position="1017"/>
        <end position="1058"/>
    </location>
</feature>
<accession>A0A4Y9Z654</accession>
<feature type="repeat" description="WD" evidence="3">
    <location>
        <begin position="1101"/>
        <end position="1142"/>
    </location>
</feature>
<keyword evidence="1 3" id="KW-0853">WD repeat</keyword>
<evidence type="ECO:0000313" key="6">
    <source>
        <dbReference type="Proteomes" id="UP000298327"/>
    </source>
</evidence>
<dbReference type="InterPro" id="IPR020472">
    <property type="entry name" value="WD40_PAC1"/>
</dbReference>
<dbReference type="Pfam" id="PF24883">
    <property type="entry name" value="NPHP3_N"/>
    <property type="match status" value="1"/>
</dbReference>
<dbReference type="PROSITE" id="PS00678">
    <property type="entry name" value="WD_REPEATS_1"/>
    <property type="match status" value="3"/>
</dbReference>
<feature type="repeat" description="WD" evidence="3">
    <location>
        <begin position="1143"/>
        <end position="1185"/>
    </location>
</feature>
<protein>
    <recommendedName>
        <fullName evidence="4">Nephrocystin 3-like N-terminal domain-containing protein</fullName>
    </recommendedName>
</protein>
<dbReference type="SUPFAM" id="SSF82171">
    <property type="entry name" value="DPP6 N-terminal domain-like"/>
    <property type="match status" value="1"/>
</dbReference>
<organism evidence="5 6">
    <name type="scientific">Dentipellis fragilis</name>
    <dbReference type="NCBI Taxonomy" id="205917"/>
    <lineage>
        <taxon>Eukaryota</taxon>
        <taxon>Fungi</taxon>
        <taxon>Dikarya</taxon>
        <taxon>Basidiomycota</taxon>
        <taxon>Agaricomycotina</taxon>
        <taxon>Agaricomycetes</taxon>
        <taxon>Russulales</taxon>
        <taxon>Hericiaceae</taxon>
        <taxon>Dentipellis</taxon>
    </lineage>
</organism>
<name>A0A4Y9Z654_9AGAM</name>
<evidence type="ECO:0000256" key="2">
    <source>
        <dbReference type="ARBA" id="ARBA00022737"/>
    </source>
</evidence>
<dbReference type="SUPFAM" id="SSF50998">
    <property type="entry name" value="Quinoprotein alcohol dehydrogenase-like"/>
    <property type="match status" value="1"/>
</dbReference>